<evidence type="ECO:0000313" key="2">
    <source>
        <dbReference type="Proteomes" id="UP000050794"/>
    </source>
</evidence>
<dbReference type="AlphaFoldDB" id="A0A183UIS7"/>
<dbReference type="Proteomes" id="UP000050794">
    <property type="component" value="Unassembled WGS sequence"/>
</dbReference>
<reference evidence="1 2" key="2">
    <citation type="submission" date="2018-11" db="EMBL/GenBank/DDBJ databases">
        <authorList>
            <consortium name="Pathogen Informatics"/>
        </authorList>
    </citation>
    <scope>NUCLEOTIDE SEQUENCE [LARGE SCALE GENOMIC DNA]</scope>
</reference>
<evidence type="ECO:0000313" key="1">
    <source>
        <dbReference type="EMBL" id="VDM39718.1"/>
    </source>
</evidence>
<proteinExistence type="predicted"/>
<protein>
    <submittedName>
        <fullName evidence="3">Ovule protein</fullName>
    </submittedName>
</protein>
<name>A0A183UIS7_TOXCA</name>
<dbReference type="EMBL" id="UYWY01019897">
    <property type="protein sequence ID" value="VDM39718.1"/>
    <property type="molecule type" value="Genomic_DNA"/>
</dbReference>
<dbReference type="WBParaSite" id="TCNE_0000839701-mRNA-1">
    <property type="protein sequence ID" value="TCNE_0000839701-mRNA-1"/>
    <property type="gene ID" value="TCNE_0000839701"/>
</dbReference>
<sequence length="109" mass="12367">MEAQAVQHGTKKTNLRVWTVLCAQHLHTLHMSSPSRTLWVMSAEDLTTTVHQLNSNHSSTTATLPQYSVPAPQVAGASKYSQLLSVCFLFFLQPTSKCIYFRLHSWWHI</sequence>
<reference evidence="3" key="1">
    <citation type="submission" date="2016-06" db="UniProtKB">
        <authorList>
            <consortium name="WormBaseParasite"/>
        </authorList>
    </citation>
    <scope>IDENTIFICATION</scope>
</reference>
<organism evidence="2 3">
    <name type="scientific">Toxocara canis</name>
    <name type="common">Canine roundworm</name>
    <dbReference type="NCBI Taxonomy" id="6265"/>
    <lineage>
        <taxon>Eukaryota</taxon>
        <taxon>Metazoa</taxon>
        <taxon>Ecdysozoa</taxon>
        <taxon>Nematoda</taxon>
        <taxon>Chromadorea</taxon>
        <taxon>Rhabditida</taxon>
        <taxon>Spirurina</taxon>
        <taxon>Ascaridomorpha</taxon>
        <taxon>Ascaridoidea</taxon>
        <taxon>Toxocaridae</taxon>
        <taxon>Toxocara</taxon>
    </lineage>
</organism>
<accession>A0A183UIS7</accession>
<keyword evidence="2" id="KW-1185">Reference proteome</keyword>
<evidence type="ECO:0000313" key="3">
    <source>
        <dbReference type="WBParaSite" id="TCNE_0000839701-mRNA-1"/>
    </source>
</evidence>
<gene>
    <name evidence="1" type="ORF">TCNE_LOCUS8397</name>
</gene>